<gene>
    <name evidence="1" type="ORF">K491DRAFT_712152</name>
</gene>
<dbReference type="Proteomes" id="UP000799324">
    <property type="component" value="Unassembled WGS sequence"/>
</dbReference>
<dbReference type="EMBL" id="MU004302">
    <property type="protein sequence ID" value="KAF2660127.1"/>
    <property type="molecule type" value="Genomic_DNA"/>
</dbReference>
<reference evidence="1" key="1">
    <citation type="journal article" date="2020" name="Stud. Mycol.">
        <title>101 Dothideomycetes genomes: a test case for predicting lifestyles and emergence of pathogens.</title>
        <authorList>
            <person name="Haridas S."/>
            <person name="Albert R."/>
            <person name="Binder M."/>
            <person name="Bloem J."/>
            <person name="Labutti K."/>
            <person name="Salamov A."/>
            <person name="Andreopoulos B."/>
            <person name="Baker S."/>
            <person name="Barry K."/>
            <person name="Bills G."/>
            <person name="Bluhm B."/>
            <person name="Cannon C."/>
            <person name="Castanera R."/>
            <person name="Culley D."/>
            <person name="Daum C."/>
            <person name="Ezra D."/>
            <person name="Gonzalez J."/>
            <person name="Henrissat B."/>
            <person name="Kuo A."/>
            <person name="Liang C."/>
            <person name="Lipzen A."/>
            <person name="Lutzoni F."/>
            <person name="Magnuson J."/>
            <person name="Mondo S."/>
            <person name="Nolan M."/>
            <person name="Ohm R."/>
            <person name="Pangilinan J."/>
            <person name="Park H.-J."/>
            <person name="Ramirez L."/>
            <person name="Alfaro M."/>
            <person name="Sun H."/>
            <person name="Tritt A."/>
            <person name="Yoshinaga Y."/>
            <person name="Zwiers L.-H."/>
            <person name="Turgeon B."/>
            <person name="Goodwin S."/>
            <person name="Spatafora J."/>
            <person name="Crous P."/>
            <person name="Grigoriev I."/>
        </authorList>
    </citation>
    <scope>NUCLEOTIDE SEQUENCE</scope>
    <source>
        <strain evidence="1">CBS 122681</strain>
    </source>
</reference>
<accession>A0A6A6TLP6</accession>
<evidence type="ECO:0000313" key="2">
    <source>
        <dbReference type="Proteomes" id="UP000799324"/>
    </source>
</evidence>
<dbReference type="OrthoDB" id="3786918at2759"/>
<evidence type="ECO:0000313" key="1">
    <source>
        <dbReference type="EMBL" id="KAF2660127.1"/>
    </source>
</evidence>
<organism evidence="1 2">
    <name type="scientific">Lophiostoma macrostomum CBS 122681</name>
    <dbReference type="NCBI Taxonomy" id="1314788"/>
    <lineage>
        <taxon>Eukaryota</taxon>
        <taxon>Fungi</taxon>
        <taxon>Dikarya</taxon>
        <taxon>Ascomycota</taxon>
        <taxon>Pezizomycotina</taxon>
        <taxon>Dothideomycetes</taxon>
        <taxon>Pleosporomycetidae</taxon>
        <taxon>Pleosporales</taxon>
        <taxon>Lophiostomataceae</taxon>
        <taxon>Lophiostoma</taxon>
    </lineage>
</organism>
<dbReference type="AlphaFoldDB" id="A0A6A6TLP6"/>
<proteinExistence type="predicted"/>
<sequence>MDLVLGVAYAGYHLWKHRRRPRIQIDPPYLLNIPPEIRLVIYDFLFDDYDDEAYSPAEYLEPLLTCRLIHDEAYPRAFARANFFLVIEYVDPPFWTPQILTLPVTKLRCVRKVTVHWDSVLLDAESLRPFFNELACGPLNLSQLTFTVRNPACLAPFRFKFALFFPGNREFARFATEELPLMDNVQKMVFTSPSIERKRYFQYFFDPKKPGITADETAGGATLRLVKKQLGDWDYNVIRCGLDVRTWRLELTHPTLKTRASITTDDENDK</sequence>
<protein>
    <submittedName>
        <fullName evidence="1">Uncharacterized protein</fullName>
    </submittedName>
</protein>
<name>A0A6A6TLP6_9PLEO</name>
<keyword evidence="2" id="KW-1185">Reference proteome</keyword>